<gene>
    <name evidence="1" type="primary">g742</name>
    <name evidence="1" type="ORF">NpPPO83_00000742</name>
</gene>
<reference evidence="1" key="1">
    <citation type="submission" date="2024-09" db="EMBL/GenBank/DDBJ databases">
        <title>Draft Genome Sequences of Neofusicoccum parvum.</title>
        <authorList>
            <person name="Ashida A."/>
            <person name="Camagna M."/>
            <person name="Tanaka A."/>
            <person name="Takemoto D."/>
        </authorList>
    </citation>
    <scope>NUCLEOTIDE SEQUENCE</scope>
    <source>
        <strain evidence="1">PPO83</strain>
    </source>
</reference>
<comment type="caution">
    <text evidence="1">The sequence shown here is derived from an EMBL/GenBank/DDBJ whole genome shotgun (WGS) entry which is preliminary data.</text>
</comment>
<organism evidence="1 2">
    <name type="scientific">Neofusicoccum parvum</name>
    <dbReference type="NCBI Taxonomy" id="310453"/>
    <lineage>
        <taxon>Eukaryota</taxon>
        <taxon>Fungi</taxon>
        <taxon>Dikarya</taxon>
        <taxon>Ascomycota</taxon>
        <taxon>Pezizomycotina</taxon>
        <taxon>Dothideomycetes</taxon>
        <taxon>Dothideomycetes incertae sedis</taxon>
        <taxon>Botryosphaeriales</taxon>
        <taxon>Botryosphaeriaceae</taxon>
        <taxon>Neofusicoccum</taxon>
    </lineage>
</organism>
<dbReference type="Proteomes" id="UP001165186">
    <property type="component" value="Unassembled WGS sequence"/>
</dbReference>
<protein>
    <submittedName>
        <fullName evidence="1">Uncharacterized protein</fullName>
    </submittedName>
</protein>
<sequence length="160" mass="18373">MAVPERVLRLSGSYCRKDGVSEEDFHRFMSTDHAVKCAKIHEKYGILKYQLAFNPSSTRALANSLKLPWPTDEHDVIIEYYFKDVSSLLNISADEDFKALHVECEPFIRMDTTIITLTWIELYLEDGKIVNIDSEGKSLQPSFAEQSRIELATKAADKYY</sequence>
<evidence type="ECO:0000313" key="2">
    <source>
        <dbReference type="Proteomes" id="UP001165186"/>
    </source>
</evidence>
<accession>A0ACB5RQP1</accession>
<dbReference type="EMBL" id="BSXG01000004">
    <property type="protein sequence ID" value="GME22839.1"/>
    <property type="molecule type" value="Genomic_DNA"/>
</dbReference>
<name>A0ACB5RQP1_9PEZI</name>
<evidence type="ECO:0000313" key="1">
    <source>
        <dbReference type="EMBL" id="GME22839.1"/>
    </source>
</evidence>
<proteinExistence type="predicted"/>
<keyword evidence="2" id="KW-1185">Reference proteome</keyword>